<evidence type="ECO:0000313" key="2">
    <source>
        <dbReference type="EMBL" id="MFC7307113.1"/>
    </source>
</evidence>
<evidence type="ECO:0000313" key="3">
    <source>
        <dbReference type="Proteomes" id="UP001596523"/>
    </source>
</evidence>
<dbReference type="SMART" id="SM00347">
    <property type="entry name" value="HTH_MARR"/>
    <property type="match status" value="1"/>
</dbReference>
<reference evidence="3" key="1">
    <citation type="journal article" date="2019" name="Int. J. Syst. Evol. Microbiol.">
        <title>The Global Catalogue of Microorganisms (GCM) 10K type strain sequencing project: providing services to taxonomists for standard genome sequencing and annotation.</title>
        <authorList>
            <consortium name="The Broad Institute Genomics Platform"/>
            <consortium name="The Broad Institute Genome Sequencing Center for Infectious Disease"/>
            <person name="Wu L."/>
            <person name="Ma J."/>
        </authorList>
    </citation>
    <scope>NUCLEOTIDE SEQUENCE [LARGE SCALE GENOMIC DNA]</scope>
    <source>
        <strain evidence="3">SYNS20</strain>
    </source>
</reference>
<protein>
    <submittedName>
        <fullName evidence="2">MarR family winged helix-turn-helix transcriptional regulator</fullName>
    </submittedName>
</protein>
<dbReference type="Gene3D" id="1.10.10.10">
    <property type="entry name" value="Winged helix-like DNA-binding domain superfamily/Winged helix DNA-binding domain"/>
    <property type="match status" value="1"/>
</dbReference>
<dbReference type="PANTHER" id="PTHR33164:SF106">
    <property type="entry name" value="TRANSCRIPTIONAL REGULATORY PROTEIN"/>
    <property type="match status" value="1"/>
</dbReference>
<gene>
    <name evidence="2" type="ORF">ACFQVC_23150</name>
</gene>
<sequence length="159" mass="17710">MDDQKPGLQLVHLLRAVTVELDLFAAEFAGRNGLHPTDVRALIHLLDAGREGVDATPGWLGAQLGVNSASTTALIDRLERLELARRERDTRDRRRVLLTVTDKAVATGWSFFGPLIEEMVTAMDSFDEKELAVVRRFLLAMRDVTAAGRRTQRDDTTGR</sequence>
<dbReference type="Pfam" id="PF12802">
    <property type="entry name" value="MarR_2"/>
    <property type="match status" value="1"/>
</dbReference>
<evidence type="ECO:0000259" key="1">
    <source>
        <dbReference type="PROSITE" id="PS50995"/>
    </source>
</evidence>
<dbReference type="SUPFAM" id="SSF46785">
    <property type="entry name" value="Winged helix' DNA-binding domain"/>
    <property type="match status" value="1"/>
</dbReference>
<dbReference type="InterPro" id="IPR036390">
    <property type="entry name" value="WH_DNA-bd_sf"/>
</dbReference>
<keyword evidence="3" id="KW-1185">Reference proteome</keyword>
<dbReference type="InterPro" id="IPR039422">
    <property type="entry name" value="MarR/SlyA-like"/>
</dbReference>
<dbReference type="PROSITE" id="PS50995">
    <property type="entry name" value="HTH_MARR_2"/>
    <property type="match status" value="1"/>
</dbReference>
<feature type="domain" description="HTH marR-type" evidence="1">
    <location>
        <begin position="7"/>
        <end position="143"/>
    </location>
</feature>
<dbReference type="InterPro" id="IPR036388">
    <property type="entry name" value="WH-like_DNA-bd_sf"/>
</dbReference>
<name>A0ABW2JNZ3_9ACTN</name>
<dbReference type="Proteomes" id="UP001596523">
    <property type="component" value="Unassembled WGS sequence"/>
</dbReference>
<organism evidence="2 3">
    <name type="scientific">Streptomyces monticola</name>
    <dbReference type="NCBI Taxonomy" id="2666263"/>
    <lineage>
        <taxon>Bacteria</taxon>
        <taxon>Bacillati</taxon>
        <taxon>Actinomycetota</taxon>
        <taxon>Actinomycetes</taxon>
        <taxon>Kitasatosporales</taxon>
        <taxon>Streptomycetaceae</taxon>
        <taxon>Streptomyces</taxon>
    </lineage>
</organism>
<dbReference type="PANTHER" id="PTHR33164">
    <property type="entry name" value="TRANSCRIPTIONAL REGULATOR, MARR FAMILY"/>
    <property type="match status" value="1"/>
</dbReference>
<dbReference type="EMBL" id="JBHTCF010000010">
    <property type="protein sequence ID" value="MFC7307113.1"/>
    <property type="molecule type" value="Genomic_DNA"/>
</dbReference>
<accession>A0ABW2JNZ3</accession>
<dbReference type="RefSeq" id="WP_381833467.1">
    <property type="nucleotide sequence ID" value="NZ_JBHTCF010000010.1"/>
</dbReference>
<dbReference type="InterPro" id="IPR000835">
    <property type="entry name" value="HTH_MarR-typ"/>
</dbReference>
<proteinExistence type="predicted"/>
<comment type="caution">
    <text evidence="2">The sequence shown here is derived from an EMBL/GenBank/DDBJ whole genome shotgun (WGS) entry which is preliminary data.</text>
</comment>